<dbReference type="EMBL" id="WXXP01000010">
    <property type="protein sequence ID" value="NEK52249.1"/>
    <property type="molecule type" value="Genomic_DNA"/>
</dbReference>
<comment type="caution">
    <text evidence="1">The sequence shown here is derived from an EMBL/GenBank/DDBJ whole genome shotgun (WGS) entry which is preliminary data.</text>
</comment>
<dbReference type="AlphaFoldDB" id="A0A6P0DGI7"/>
<name>A0A6P0DGI7_RHILE</name>
<dbReference type="Proteomes" id="UP000471409">
    <property type="component" value="Unassembled WGS sequence"/>
</dbReference>
<proteinExistence type="predicted"/>
<dbReference type="RefSeq" id="WP_164000079.1">
    <property type="nucleotide sequence ID" value="NZ_WXXP01000010.1"/>
</dbReference>
<sequence length="148" mass="16473">MAKPTTYRIPERDIAAAYTAIAKFKDALLTCMTSPVVKIDDPVVVFTADEIVAGPRAELAKFFAKNPHTYMEIDPDDGLDKHDLLDIFFGEPFAEEMQKSMGLTIVVLREAKAALPYSELAAFKLVQEAERKFLSPMLLKAMAYAANR</sequence>
<evidence type="ECO:0000313" key="2">
    <source>
        <dbReference type="Proteomes" id="UP000471409"/>
    </source>
</evidence>
<protein>
    <submittedName>
        <fullName evidence="1">Uncharacterized protein</fullName>
    </submittedName>
</protein>
<accession>A0A6P0DGI7</accession>
<reference evidence="1 2" key="1">
    <citation type="submission" date="2020-01" db="EMBL/GenBank/DDBJ databases">
        <title>Rhizobium genotypes associated with high levels of biological nitrogen fixation by grain legumes in a temperate-maritime cropping system.</title>
        <authorList>
            <person name="Maluk M."/>
            <person name="Francesc Ferrando Molina F."/>
            <person name="Lopez Del Egido L."/>
            <person name="Lafos M."/>
            <person name="Langarica-Fuentes A."/>
            <person name="Gebre Yohannes G."/>
            <person name="Young M.W."/>
            <person name="Martin P."/>
            <person name="Gantlett R."/>
            <person name="Kenicer G."/>
            <person name="Hawes C."/>
            <person name="Begg G.S."/>
            <person name="Quilliam R.S."/>
            <person name="Squire G.R."/>
            <person name="Poole P.S."/>
            <person name="Young P.W."/>
            <person name="Iannetta P.M."/>
            <person name="James E.K."/>
        </authorList>
    </citation>
    <scope>NUCLEOTIDE SEQUENCE [LARGE SCALE GENOMIC DNA]</scope>
    <source>
        <strain evidence="1 2">JHI944</strain>
    </source>
</reference>
<gene>
    <name evidence="1" type="ORF">GUK36_22760</name>
</gene>
<organism evidence="1 2">
    <name type="scientific">Rhizobium leguminosarum</name>
    <dbReference type="NCBI Taxonomy" id="384"/>
    <lineage>
        <taxon>Bacteria</taxon>
        <taxon>Pseudomonadati</taxon>
        <taxon>Pseudomonadota</taxon>
        <taxon>Alphaproteobacteria</taxon>
        <taxon>Hyphomicrobiales</taxon>
        <taxon>Rhizobiaceae</taxon>
        <taxon>Rhizobium/Agrobacterium group</taxon>
        <taxon>Rhizobium</taxon>
    </lineage>
</organism>
<evidence type="ECO:0000313" key="1">
    <source>
        <dbReference type="EMBL" id="NEK52249.1"/>
    </source>
</evidence>